<evidence type="ECO:0000313" key="1">
    <source>
        <dbReference type="EMBL" id="EQD72389.1"/>
    </source>
</evidence>
<comment type="caution">
    <text evidence="1">The sequence shown here is derived from an EMBL/GenBank/DDBJ whole genome shotgun (WGS) entry which is preliminary data.</text>
</comment>
<name>T1CU63_9ZZZZ</name>
<accession>T1CU63</accession>
<sequence length="44" mass="5118">MLHQVLSPIFDPGFSDESYGFRPGRRAHQAVERARQYIDEGYGY</sequence>
<gene>
    <name evidence="1" type="ORF">B1A_05473</name>
</gene>
<reference evidence="1" key="1">
    <citation type="submission" date="2013-08" db="EMBL/GenBank/DDBJ databases">
        <authorList>
            <person name="Mendez C."/>
            <person name="Richter M."/>
            <person name="Ferrer M."/>
            <person name="Sanchez J."/>
        </authorList>
    </citation>
    <scope>NUCLEOTIDE SEQUENCE</scope>
</reference>
<feature type="non-terminal residue" evidence="1">
    <location>
        <position position="44"/>
    </location>
</feature>
<protein>
    <submittedName>
        <fullName evidence="1">LtrA</fullName>
    </submittedName>
</protein>
<dbReference type="EMBL" id="AUZX01003993">
    <property type="protein sequence ID" value="EQD72389.1"/>
    <property type="molecule type" value="Genomic_DNA"/>
</dbReference>
<reference evidence="1" key="2">
    <citation type="journal article" date="2014" name="ISME J.">
        <title>Microbial stratification in low pH oxic and suboxic macroscopic growths along an acid mine drainage.</title>
        <authorList>
            <person name="Mendez-Garcia C."/>
            <person name="Mesa V."/>
            <person name="Sprenger R.R."/>
            <person name="Richter M."/>
            <person name="Diez M.S."/>
            <person name="Solano J."/>
            <person name="Bargiela R."/>
            <person name="Golyshina O.V."/>
            <person name="Manteca A."/>
            <person name="Ramos J.L."/>
            <person name="Gallego J.R."/>
            <person name="Llorente I."/>
            <person name="Martins Dos Santos V.A."/>
            <person name="Jensen O.N."/>
            <person name="Pelaez A.I."/>
            <person name="Sanchez J."/>
            <person name="Ferrer M."/>
        </authorList>
    </citation>
    <scope>NUCLEOTIDE SEQUENCE</scope>
</reference>
<organism evidence="1">
    <name type="scientific">mine drainage metagenome</name>
    <dbReference type="NCBI Taxonomy" id="410659"/>
    <lineage>
        <taxon>unclassified sequences</taxon>
        <taxon>metagenomes</taxon>
        <taxon>ecological metagenomes</taxon>
    </lineage>
</organism>
<proteinExistence type="predicted"/>
<dbReference type="AlphaFoldDB" id="T1CU63"/>